<dbReference type="PROSITE" id="PS00941">
    <property type="entry name" value="CARBOXYLESTERASE_B_2"/>
    <property type="match status" value="1"/>
</dbReference>
<dbReference type="PROSITE" id="PS00122">
    <property type="entry name" value="CARBOXYLESTERASE_B_1"/>
    <property type="match status" value="1"/>
</dbReference>
<evidence type="ECO:0000256" key="2">
    <source>
        <dbReference type="ARBA" id="ARBA00010515"/>
    </source>
</evidence>
<proteinExistence type="inferred from homology"/>
<dbReference type="InterPro" id="IPR019826">
    <property type="entry name" value="Carboxylesterase_B_AS"/>
</dbReference>
<dbReference type="GO" id="GO:0016787">
    <property type="term" value="F:hydrolase activity"/>
    <property type="evidence" value="ECO:0007669"/>
    <property type="project" value="UniProtKB-KW"/>
</dbReference>
<dbReference type="PROSITE" id="PS51257">
    <property type="entry name" value="PROKAR_LIPOPROTEIN"/>
    <property type="match status" value="1"/>
</dbReference>
<dbReference type="InterPro" id="IPR019819">
    <property type="entry name" value="Carboxylesterase_B_CS"/>
</dbReference>
<dbReference type="Pfam" id="PF00135">
    <property type="entry name" value="COesterase"/>
    <property type="match status" value="1"/>
</dbReference>
<feature type="domain" description="Carboxylesterase type B" evidence="5">
    <location>
        <begin position="26"/>
        <end position="533"/>
    </location>
</feature>
<evidence type="ECO:0000256" key="1">
    <source>
        <dbReference type="ARBA" id="ARBA00005964"/>
    </source>
</evidence>
<evidence type="ECO:0000256" key="3">
    <source>
        <dbReference type="ARBA" id="ARBA00022801"/>
    </source>
</evidence>
<comment type="similarity">
    <text evidence="2">Belongs to the 'GDXG' lipolytic enzyme family.</text>
</comment>
<evidence type="ECO:0000259" key="5">
    <source>
        <dbReference type="Pfam" id="PF00135"/>
    </source>
</evidence>
<sequence>MRYFVLVLVFFLISCSEDKKILTNELVINQGSLQGYEEADTNYYLGIPYAKAPVNDLRWKPPLNHDGWEGKKLAVNVPPSCMQPTGFGLGPFIGLWVDGSGMSWFKRKLLYFGAGLLPFLDSGENGNSEDCLYLNVITPKTSKQKLPVMMWIHGGGYRFGNGAGAYIDSDLVSKDVILITINYRLGSLGYFAHPALSAESEFSSSGNYGTLDQIQALKWIHENIEKFGGDSNNITIFGESAGGHAVRQLMSSPLAKGLFHKAIAQSSYSIGNTQYLKNNSGIIQSAENSGKDFVKILGLKEDGDLLENLRTIPAEDLQQVGDGMVNPEDASNVEDYVISAAWMPNVDGWVFNDSALSISRTGQTHDIPLLIGFNSFEGSSLLPMFYTKDQHVNDKDWIQTIWDLAIPNDPSNIIKDYREWAKNIEKESYLAAQKLWGDVQFGSSTYYSALNHSKVNPNTYFYYFNRSPASKKQIIGATHGIEIMYLFNAFIPGWPKNELDNKIGEQMRDDWTDFAKTGDLSSKGWARFSEENQIQKNYDENLDYSTLVEMDLFKSVYKYLDESQN</sequence>
<dbReference type="EMBL" id="JADHSG010000001">
    <property type="protein sequence ID" value="MBL6902660.1"/>
    <property type="molecule type" value="Genomic_DNA"/>
</dbReference>
<evidence type="ECO:0000313" key="6">
    <source>
        <dbReference type="EMBL" id="MBL6902660.1"/>
    </source>
</evidence>
<evidence type="ECO:0000313" key="7">
    <source>
        <dbReference type="Proteomes" id="UP000705230"/>
    </source>
</evidence>
<dbReference type="Proteomes" id="UP000705230">
    <property type="component" value="Unassembled WGS sequence"/>
</dbReference>
<organism evidence="6 7">
    <name type="scientific">SAR86 cluster bacterium</name>
    <dbReference type="NCBI Taxonomy" id="2030880"/>
    <lineage>
        <taxon>Bacteria</taxon>
        <taxon>Pseudomonadati</taxon>
        <taxon>Pseudomonadota</taxon>
        <taxon>Gammaproteobacteria</taxon>
        <taxon>SAR86 cluster</taxon>
    </lineage>
</organism>
<dbReference type="PANTHER" id="PTHR11559">
    <property type="entry name" value="CARBOXYLESTERASE"/>
    <property type="match status" value="1"/>
</dbReference>
<name>A0A937J6J5_9GAMM</name>
<accession>A0A937J6J5</accession>
<dbReference type="PROSITE" id="PS01173">
    <property type="entry name" value="LIPASE_GDXG_HIS"/>
    <property type="match status" value="1"/>
</dbReference>
<comment type="caution">
    <text evidence="6">The sequence shown here is derived from an EMBL/GenBank/DDBJ whole genome shotgun (WGS) entry which is preliminary data.</text>
</comment>
<protein>
    <recommendedName>
        <fullName evidence="4">Carboxylic ester hydrolase</fullName>
        <ecNumber evidence="4">3.1.1.-</ecNumber>
    </recommendedName>
</protein>
<dbReference type="SUPFAM" id="SSF53474">
    <property type="entry name" value="alpha/beta-Hydrolases"/>
    <property type="match status" value="1"/>
</dbReference>
<dbReference type="InterPro" id="IPR002168">
    <property type="entry name" value="Lipase_GDXG_HIS_AS"/>
</dbReference>
<comment type="similarity">
    <text evidence="1 4">Belongs to the type-B carboxylesterase/lipase family.</text>
</comment>
<gene>
    <name evidence="6" type="ORF">ISR29_00465</name>
</gene>
<dbReference type="Gene3D" id="3.40.50.1820">
    <property type="entry name" value="alpha/beta hydrolase"/>
    <property type="match status" value="1"/>
</dbReference>
<dbReference type="AlphaFoldDB" id="A0A937J6J5"/>
<evidence type="ECO:0000256" key="4">
    <source>
        <dbReference type="RuleBase" id="RU361235"/>
    </source>
</evidence>
<keyword evidence="3 4" id="KW-0378">Hydrolase</keyword>
<reference evidence="6" key="1">
    <citation type="submission" date="2020-10" db="EMBL/GenBank/DDBJ databases">
        <title>Microbiome of the Black Sea water column analyzed by genome centric metagenomics.</title>
        <authorList>
            <person name="Cabello-Yeves P.J."/>
            <person name="Callieri C."/>
            <person name="Picazo A."/>
            <person name="Mehrshad M."/>
            <person name="Haro-Moreno J.M."/>
            <person name="Roda-Garcia J."/>
            <person name="Dzembekova N."/>
            <person name="Slabakova V."/>
            <person name="Slabakova N."/>
            <person name="Moncheva S."/>
            <person name="Rodriguez-Valera F."/>
        </authorList>
    </citation>
    <scope>NUCLEOTIDE SEQUENCE</scope>
    <source>
        <strain evidence="6">BS30m-G43</strain>
    </source>
</reference>
<dbReference type="InterPro" id="IPR029058">
    <property type="entry name" value="AB_hydrolase_fold"/>
</dbReference>
<dbReference type="EC" id="3.1.1.-" evidence="4"/>
<dbReference type="InterPro" id="IPR050309">
    <property type="entry name" value="Type-B_Carboxylest/Lipase"/>
</dbReference>
<dbReference type="InterPro" id="IPR002018">
    <property type="entry name" value="CarbesteraseB"/>
</dbReference>